<comment type="caution">
    <text evidence="9">The sequence shown here is derived from an EMBL/GenBank/DDBJ whole genome shotgun (WGS) entry which is preliminary data.</text>
</comment>
<feature type="domain" description="THUMP" evidence="8">
    <location>
        <begin position="43"/>
        <end position="154"/>
    </location>
</feature>
<dbReference type="InterPro" id="IPR019614">
    <property type="entry name" value="SAM-dep_methyl-trfase"/>
</dbReference>
<dbReference type="InterPro" id="IPR004114">
    <property type="entry name" value="THUMP_dom"/>
</dbReference>
<keyword evidence="2 6" id="KW-0698">rRNA processing</keyword>
<dbReference type="EMBL" id="QGGU01000003">
    <property type="protein sequence ID" value="PWK53472.1"/>
    <property type="molecule type" value="Genomic_DNA"/>
</dbReference>
<organism evidence="9 10">
    <name type="scientific">Pleionea mediterranea</name>
    <dbReference type="NCBI Taxonomy" id="523701"/>
    <lineage>
        <taxon>Bacteria</taxon>
        <taxon>Pseudomonadati</taxon>
        <taxon>Pseudomonadota</taxon>
        <taxon>Gammaproteobacteria</taxon>
        <taxon>Oceanospirillales</taxon>
        <taxon>Pleioneaceae</taxon>
        <taxon>Pleionea</taxon>
    </lineage>
</organism>
<comment type="similarity">
    <text evidence="6">Belongs to the methyltransferase superfamily. RlmKL family.</text>
</comment>
<dbReference type="InterPro" id="IPR017244">
    <property type="entry name" value="23SrRNA_methyltr_KL"/>
</dbReference>
<dbReference type="CDD" id="cd11715">
    <property type="entry name" value="THUMP_AdoMetMT"/>
    <property type="match status" value="1"/>
</dbReference>
<evidence type="ECO:0000256" key="1">
    <source>
        <dbReference type="ARBA" id="ARBA00022490"/>
    </source>
</evidence>
<keyword evidence="3 6" id="KW-0489">Methyltransferase</keyword>
<evidence type="ECO:0000259" key="8">
    <source>
        <dbReference type="PROSITE" id="PS51165"/>
    </source>
</evidence>
<dbReference type="AlphaFoldDB" id="A0A316FYK1"/>
<dbReference type="SUPFAM" id="SSF53335">
    <property type="entry name" value="S-adenosyl-L-methionine-dependent methyltransferases"/>
    <property type="match status" value="2"/>
</dbReference>
<dbReference type="GO" id="GO:0005737">
    <property type="term" value="C:cytoplasm"/>
    <property type="evidence" value="ECO:0007669"/>
    <property type="project" value="UniProtKB-SubCell"/>
</dbReference>
<evidence type="ECO:0000256" key="2">
    <source>
        <dbReference type="ARBA" id="ARBA00022552"/>
    </source>
</evidence>
<evidence type="ECO:0000256" key="3">
    <source>
        <dbReference type="ARBA" id="ARBA00022603"/>
    </source>
</evidence>
<name>A0A316FYK1_9GAMM</name>
<dbReference type="Pfam" id="PF22020">
    <property type="entry name" value="RlmL_1st"/>
    <property type="match status" value="1"/>
</dbReference>
<dbReference type="PANTHER" id="PTHR47313">
    <property type="entry name" value="RIBOSOMAL RNA LARGE SUBUNIT METHYLTRANSFERASE K/L"/>
    <property type="match status" value="1"/>
</dbReference>
<dbReference type="EC" id="2.1.1.264" evidence="6"/>
<dbReference type="OrthoDB" id="9809404at2"/>
<accession>A0A316FYK1</accession>
<dbReference type="Gene3D" id="3.40.50.150">
    <property type="entry name" value="Vaccinia Virus protein VP39"/>
    <property type="match status" value="2"/>
</dbReference>
<dbReference type="Pfam" id="PF10672">
    <property type="entry name" value="Methyltrans_SAM"/>
    <property type="match status" value="1"/>
</dbReference>
<keyword evidence="7" id="KW-0694">RNA-binding</keyword>
<dbReference type="GO" id="GO:0052915">
    <property type="term" value="F:23S rRNA (guanine(2445)-N(2))-methyltransferase activity"/>
    <property type="evidence" value="ECO:0007669"/>
    <property type="project" value="UniProtKB-UniRule"/>
</dbReference>
<comment type="catalytic activity">
    <reaction evidence="6">
        <text>guanosine(2069) in 23S rRNA + S-adenosyl-L-methionine = N(2)-methylguanosine(2069) in 23S rRNA + S-adenosyl-L-homocysteine + H(+)</text>
        <dbReference type="Rhea" id="RHEA:43772"/>
        <dbReference type="Rhea" id="RHEA-COMP:10688"/>
        <dbReference type="Rhea" id="RHEA-COMP:10689"/>
        <dbReference type="ChEBI" id="CHEBI:15378"/>
        <dbReference type="ChEBI" id="CHEBI:57856"/>
        <dbReference type="ChEBI" id="CHEBI:59789"/>
        <dbReference type="ChEBI" id="CHEBI:74269"/>
        <dbReference type="ChEBI" id="CHEBI:74481"/>
        <dbReference type="EC" id="2.1.1.264"/>
    </reaction>
</comment>
<dbReference type="GO" id="GO:0003723">
    <property type="term" value="F:RNA binding"/>
    <property type="evidence" value="ECO:0007669"/>
    <property type="project" value="UniProtKB-UniRule"/>
</dbReference>
<comment type="catalytic activity">
    <reaction evidence="6">
        <text>guanosine(2445) in 23S rRNA + S-adenosyl-L-methionine = N(2)-methylguanosine(2445) in 23S rRNA + S-adenosyl-L-homocysteine + H(+)</text>
        <dbReference type="Rhea" id="RHEA:42740"/>
        <dbReference type="Rhea" id="RHEA-COMP:10215"/>
        <dbReference type="Rhea" id="RHEA-COMP:10216"/>
        <dbReference type="ChEBI" id="CHEBI:15378"/>
        <dbReference type="ChEBI" id="CHEBI:57856"/>
        <dbReference type="ChEBI" id="CHEBI:59789"/>
        <dbReference type="ChEBI" id="CHEBI:74269"/>
        <dbReference type="ChEBI" id="CHEBI:74481"/>
        <dbReference type="EC" id="2.1.1.173"/>
    </reaction>
</comment>
<dbReference type="Pfam" id="PF02926">
    <property type="entry name" value="THUMP"/>
    <property type="match status" value="1"/>
</dbReference>
<dbReference type="NCBIfam" id="NF008748">
    <property type="entry name" value="PRK11783.1"/>
    <property type="match status" value="1"/>
</dbReference>
<evidence type="ECO:0000256" key="7">
    <source>
        <dbReference type="PROSITE-ProRule" id="PRU00529"/>
    </source>
</evidence>
<dbReference type="RefSeq" id="WP_109762756.1">
    <property type="nucleotide sequence ID" value="NZ_QGGU01000003.1"/>
</dbReference>
<dbReference type="Proteomes" id="UP000245790">
    <property type="component" value="Unassembled WGS sequence"/>
</dbReference>
<dbReference type="InterPro" id="IPR002052">
    <property type="entry name" value="DNA_methylase_N6_adenine_CS"/>
</dbReference>
<keyword evidence="10" id="KW-1185">Reference proteome</keyword>
<keyword evidence="1 6" id="KW-0963">Cytoplasm</keyword>
<evidence type="ECO:0000256" key="6">
    <source>
        <dbReference type="HAMAP-Rule" id="MF_01858"/>
    </source>
</evidence>
<evidence type="ECO:0000256" key="5">
    <source>
        <dbReference type="ARBA" id="ARBA00022691"/>
    </source>
</evidence>
<dbReference type="PANTHER" id="PTHR47313:SF1">
    <property type="entry name" value="RIBOSOMAL RNA LARGE SUBUNIT METHYLTRANSFERASE K_L"/>
    <property type="match status" value="1"/>
</dbReference>
<dbReference type="InterPro" id="IPR029063">
    <property type="entry name" value="SAM-dependent_MTases_sf"/>
</dbReference>
<reference evidence="9 10" key="1">
    <citation type="submission" date="2018-05" db="EMBL/GenBank/DDBJ databases">
        <title>Genomic Encyclopedia of Type Strains, Phase IV (KMG-IV): sequencing the most valuable type-strain genomes for metagenomic binning, comparative biology and taxonomic classification.</title>
        <authorList>
            <person name="Goeker M."/>
        </authorList>
    </citation>
    <scope>NUCLEOTIDE SEQUENCE [LARGE SCALE GENOMIC DNA]</scope>
    <source>
        <strain evidence="9 10">DSM 25350</strain>
    </source>
</reference>
<dbReference type="CDD" id="cd02440">
    <property type="entry name" value="AdoMet_MTases"/>
    <property type="match status" value="1"/>
</dbReference>
<gene>
    <name evidence="6" type="primary">rlmL</name>
    <name evidence="9" type="ORF">C8D97_103300</name>
</gene>
<evidence type="ECO:0000313" key="9">
    <source>
        <dbReference type="EMBL" id="PWK53472.1"/>
    </source>
</evidence>
<proteinExistence type="inferred from homology"/>
<dbReference type="HAMAP" id="MF_01858">
    <property type="entry name" value="23SrRNA_methyltr_KL"/>
    <property type="match status" value="1"/>
</dbReference>
<keyword evidence="4 6" id="KW-0808">Transferase</keyword>
<dbReference type="PIRSF" id="PIRSF037618">
    <property type="entry name" value="RNA_Mtase_bacteria_prd"/>
    <property type="match status" value="1"/>
</dbReference>
<dbReference type="InterPro" id="IPR000241">
    <property type="entry name" value="RlmKL-like_Mtase"/>
</dbReference>
<dbReference type="PROSITE" id="PS51165">
    <property type="entry name" value="THUMP"/>
    <property type="match status" value="1"/>
</dbReference>
<dbReference type="Gene3D" id="3.30.2130.30">
    <property type="match status" value="1"/>
</dbReference>
<dbReference type="InterPro" id="IPR054170">
    <property type="entry name" value="RlmL_1st"/>
</dbReference>
<dbReference type="GO" id="GO:0070043">
    <property type="term" value="F:rRNA (guanine-N7-)-methyltransferase activity"/>
    <property type="evidence" value="ECO:0007669"/>
    <property type="project" value="UniProtKB-UniRule"/>
</dbReference>
<keyword evidence="5 6" id="KW-0949">S-adenosyl-L-methionine</keyword>
<dbReference type="EC" id="2.1.1.173" evidence="6"/>
<dbReference type="Pfam" id="PF01170">
    <property type="entry name" value="UPF0020"/>
    <property type="match status" value="1"/>
</dbReference>
<evidence type="ECO:0000256" key="4">
    <source>
        <dbReference type="ARBA" id="ARBA00022679"/>
    </source>
</evidence>
<sequence>MPQFIATCPPGFEYLLVDELNALGVDSANEGLTQVMFDAEWPIVYRVCLWSRLANRILYPLSTFTADTDEQLYDAVRSIDWDLHLSHQGTLAVDFVSRRSKLSHQRYGALKIKDAVVDYFRDEYGERPSVDTETPDVRLHCRVNKNQATLCIDLSGKSLHQRGYRQDTGDAPIKENFAALMLYRSGWPEKLKQHQWLYDPMCGAGTIVIEAAMMAADMAPGLHRLYWGFTGWKPFHRQYWESELDAAHEKYKQAIAQGVTSIYGSDKDPQVLAMAIENAKRAGVEELIQWQAGAFQSQSRPASKFAGNIVTNPPYGERLEQQQMVAKLYSQFGQWLKEQFVGDHATILSAQKEHGHALGIRAEKIYRLMNGPIECELLKIPVETSGFVTSRRSSDPDNYQQGLSEQAKMLVNRLQKNIASLKSFLKQQNVESYRIYDADLPDYSAAIDVYDDCLHIQEYAPPKTIDSHKAQRRLRDIERVAAGVLSISADKVFVKTRARQKGDTQYEKQALQHKLKIVSEANAKFELNLSDYLDTGLFLDHRKVRAQLAKWSDHNTRLLNLFCYTGSASVQAALKGAKTVNVDLSNTYLDWAKRNYALNGLNTQQHQFIRANCIEWLEQVKETHAGSFDLIFIDPPTFSNSKKMEKHFDIQQEHEAMLKSALVLLKPGGKMIFSNNFKRFKMAFDGNEQGVKVKEMTRETTSRDFSKKPLHRSWLIEKS</sequence>
<evidence type="ECO:0000313" key="10">
    <source>
        <dbReference type="Proteomes" id="UP000245790"/>
    </source>
</evidence>
<comment type="subcellular location">
    <subcellularLocation>
        <location evidence="6">Cytoplasm</location>
    </subcellularLocation>
</comment>
<protein>
    <recommendedName>
        <fullName evidence="6">Ribosomal RNA large subunit methyltransferase K/L</fullName>
    </recommendedName>
    <domain>
        <recommendedName>
            <fullName evidence="6">23S rRNA m2G2445 methyltransferase</fullName>
            <ecNumber evidence="6">2.1.1.173</ecNumber>
        </recommendedName>
        <alternativeName>
            <fullName evidence="6">rRNA (guanine-N(2)-)-methyltransferase RlmL</fullName>
        </alternativeName>
    </domain>
    <domain>
        <recommendedName>
            <fullName evidence="6">23S rRNA m7G2069 methyltransferase</fullName>
            <ecNumber evidence="6">2.1.1.264</ecNumber>
        </recommendedName>
        <alternativeName>
            <fullName evidence="6">rRNA (guanine-N(7)-)-methyltransferase RlmK</fullName>
        </alternativeName>
    </domain>
</protein>
<dbReference type="Gene3D" id="3.30.750.80">
    <property type="entry name" value="RNA methyltransferase domain (HRMD) like"/>
    <property type="match status" value="1"/>
</dbReference>
<dbReference type="SMART" id="SM00981">
    <property type="entry name" value="THUMP"/>
    <property type="match status" value="1"/>
</dbReference>
<dbReference type="PROSITE" id="PS00092">
    <property type="entry name" value="N6_MTASE"/>
    <property type="match status" value="1"/>
</dbReference>
<comment type="function">
    <text evidence="6">Specifically methylates the guanine in position 2445 (m2G2445) and the guanine in position 2069 (m7G2069) of 23S rRNA.</text>
</comment>